<sequence>MGGWFVGVVSLGVDDGAFWSQMQAGVDVFDDVLNGVVKAWRSGWRVC</sequence>
<reference evidence="1 2" key="1">
    <citation type="submission" date="2018-06" db="EMBL/GenBank/DDBJ databases">
        <authorList>
            <consortium name="Pathogen Informatics"/>
            <person name="Doyle S."/>
        </authorList>
    </citation>
    <scope>NUCLEOTIDE SEQUENCE [LARGE SCALE GENOMIC DNA]</scope>
    <source>
        <strain evidence="1 2">NCTC11009</strain>
    </source>
</reference>
<accession>A0A2X1WLN8</accession>
<name>A0A2X1WLN8_9BURK</name>
<dbReference type="Pfam" id="PF02405">
    <property type="entry name" value="MlaE"/>
    <property type="match status" value="1"/>
</dbReference>
<protein>
    <submittedName>
        <fullName evidence="1">Uncharacterized protein</fullName>
    </submittedName>
</protein>
<dbReference type="InterPro" id="IPR030802">
    <property type="entry name" value="Permease_MalE"/>
</dbReference>
<dbReference type="Proteomes" id="UP000250242">
    <property type="component" value="Unassembled WGS sequence"/>
</dbReference>
<evidence type="ECO:0000313" key="2">
    <source>
        <dbReference type="Proteomes" id="UP000250242"/>
    </source>
</evidence>
<proteinExistence type="predicted"/>
<dbReference type="GO" id="GO:0043190">
    <property type="term" value="C:ATP-binding cassette (ABC) transporter complex"/>
    <property type="evidence" value="ECO:0007669"/>
    <property type="project" value="InterPro"/>
</dbReference>
<organism evidence="1 2">
    <name type="scientific">Oligella urethralis</name>
    <dbReference type="NCBI Taxonomy" id="90245"/>
    <lineage>
        <taxon>Bacteria</taxon>
        <taxon>Pseudomonadati</taxon>
        <taxon>Pseudomonadota</taxon>
        <taxon>Betaproteobacteria</taxon>
        <taxon>Burkholderiales</taxon>
        <taxon>Alcaligenaceae</taxon>
        <taxon>Oligella</taxon>
    </lineage>
</organism>
<gene>
    <name evidence="1" type="ORF">NCTC11009_02689</name>
</gene>
<evidence type="ECO:0000313" key="1">
    <source>
        <dbReference type="EMBL" id="SPY31638.1"/>
    </source>
</evidence>
<dbReference type="EMBL" id="UATH01000009">
    <property type="protein sequence ID" value="SPY31638.1"/>
    <property type="molecule type" value="Genomic_DNA"/>
</dbReference>
<dbReference type="AlphaFoldDB" id="A0A2X1WLN8"/>